<proteinExistence type="predicted"/>
<gene>
    <name evidence="1" type="ORF">UFOPK3574_00954</name>
</gene>
<accession>A0A6J5ZJT1</accession>
<reference evidence="1" key="1">
    <citation type="submission" date="2020-05" db="EMBL/GenBank/DDBJ databases">
        <authorList>
            <person name="Chiriac C."/>
            <person name="Salcher M."/>
            <person name="Ghai R."/>
            <person name="Kavagutti S V."/>
        </authorList>
    </citation>
    <scope>NUCLEOTIDE SEQUENCE</scope>
</reference>
<protein>
    <submittedName>
        <fullName evidence="1">Unannotated protein</fullName>
    </submittedName>
</protein>
<dbReference type="AlphaFoldDB" id="A0A6J5ZJT1"/>
<sequence length="563" mass="60492">MKKLVSIFTLIFLSITTAASAASIDEQWRLQRGDYGATHKSIQINDGMMPLETYSYLWAETYLSNGDFSRYICTNMTDKNCSAPEVYTYQALLPKCQSSTDLDCIEGLSSVNTSGLKSSAVFKQYNLEKHPNNYTGGEKLGISQNSNPSIWDIPEAPHAGGISYVVVAGAGGRKYLNDPAAPDQTIFAYLMPISIRSNALFDIAKCSQAEIEQNLTVAANTRCTGADFAYTSGSEVRCVAAYGTGGACLTPEKFPAGHSFELKLRLSKEPLGWFHGRITDPEISVIATGSKGVVITVKANPVQVPIFLSAGKWSDLSTNTKSWWLNDFVNCSEDCGPAGGTNADDPRKEIPTSLVELSQYPYGSFAMNIIKKLAADVGDKSVAAPSVWSFKTLKNNSASGANQCIVSGSGLKGIVTTNSTTYSQGAPEFKSGELSYKVASLHNLPDGSEFKGTYDLILNSEVARCLYKFSKAPISATIQVINESGVNQVATTTVNEKSGWLYLSAKNFTFSSPTVRVKLIQEGAVSSPTPAVAKKTTITCVKGKTSKKVTAVKPVCPNGFKKK</sequence>
<organism evidence="1">
    <name type="scientific">freshwater metagenome</name>
    <dbReference type="NCBI Taxonomy" id="449393"/>
    <lineage>
        <taxon>unclassified sequences</taxon>
        <taxon>metagenomes</taxon>
        <taxon>ecological metagenomes</taxon>
    </lineage>
</organism>
<evidence type="ECO:0000313" key="1">
    <source>
        <dbReference type="EMBL" id="CAB4341442.1"/>
    </source>
</evidence>
<dbReference type="EMBL" id="CAESAF010000131">
    <property type="protein sequence ID" value="CAB4341442.1"/>
    <property type="molecule type" value="Genomic_DNA"/>
</dbReference>
<name>A0A6J5ZJT1_9ZZZZ</name>